<accession>A0A0M3JW82</accession>
<keyword evidence="2" id="KW-1185">Reference proteome</keyword>
<evidence type="ECO:0000313" key="3">
    <source>
        <dbReference type="WBParaSite" id="ASIM_0001253001-mRNA-1"/>
    </source>
</evidence>
<evidence type="ECO:0000313" key="1">
    <source>
        <dbReference type="EMBL" id="VDK46324.1"/>
    </source>
</evidence>
<name>A0A0M3JW82_ANISI</name>
<dbReference type="AlphaFoldDB" id="A0A0M3JW82"/>
<organism evidence="3">
    <name type="scientific">Anisakis simplex</name>
    <name type="common">Herring worm</name>
    <dbReference type="NCBI Taxonomy" id="6269"/>
    <lineage>
        <taxon>Eukaryota</taxon>
        <taxon>Metazoa</taxon>
        <taxon>Ecdysozoa</taxon>
        <taxon>Nematoda</taxon>
        <taxon>Chromadorea</taxon>
        <taxon>Rhabditida</taxon>
        <taxon>Spirurina</taxon>
        <taxon>Ascaridomorpha</taxon>
        <taxon>Ascaridoidea</taxon>
        <taxon>Anisakidae</taxon>
        <taxon>Anisakis</taxon>
        <taxon>Anisakis simplex complex</taxon>
    </lineage>
</organism>
<dbReference type="Proteomes" id="UP000267096">
    <property type="component" value="Unassembled WGS sequence"/>
</dbReference>
<protein>
    <submittedName>
        <fullName evidence="3">Histidine kinase</fullName>
    </submittedName>
</protein>
<dbReference type="EMBL" id="UYRR01031126">
    <property type="protein sequence ID" value="VDK46324.1"/>
    <property type="molecule type" value="Genomic_DNA"/>
</dbReference>
<evidence type="ECO:0000313" key="2">
    <source>
        <dbReference type="Proteomes" id="UP000267096"/>
    </source>
</evidence>
<proteinExistence type="predicted"/>
<sequence>MESEIVRYILVSNVVYRELRQLKIEVEQQRLLFAVPTHTIKVLTAMVLEEAMYSVARFIKGYVYQKRPLQVEVEQRRLLFVVLLNDLRKWTAALSTQLMQLVAGFINSYVQRRRPLKSEVEQQRLPFAVLLDDLEMLIAVVLRHLKEFLARFIISNVHQRQPLEVSSYNYLSTIYHLKKHRHRRIHEKTSASTQYSCFLAYVGD</sequence>
<gene>
    <name evidence="1" type="ORF">ASIM_LOCUS11996</name>
</gene>
<reference evidence="1 2" key="2">
    <citation type="submission" date="2018-11" db="EMBL/GenBank/DDBJ databases">
        <authorList>
            <consortium name="Pathogen Informatics"/>
        </authorList>
    </citation>
    <scope>NUCLEOTIDE SEQUENCE [LARGE SCALE GENOMIC DNA]</scope>
</reference>
<dbReference type="WBParaSite" id="ASIM_0001253001-mRNA-1">
    <property type="protein sequence ID" value="ASIM_0001253001-mRNA-1"/>
    <property type="gene ID" value="ASIM_0001253001"/>
</dbReference>
<reference evidence="3" key="1">
    <citation type="submission" date="2017-02" db="UniProtKB">
        <authorList>
            <consortium name="WormBaseParasite"/>
        </authorList>
    </citation>
    <scope>IDENTIFICATION</scope>
</reference>